<keyword evidence="7" id="KW-0539">Nucleus</keyword>
<dbReference type="GO" id="GO:0005730">
    <property type="term" value="C:nucleolus"/>
    <property type="evidence" value="ECO:0007669"/>
    <property type="project" value="UniProtKB-SubCell"/>
</dbReference>
<comment type="similarity">
    <text evidence="9">Belongs to the universal ribosomal protein uL1 family. Highly divergent.</text>
</comment>
<evidence type="ECO:0000256" key="8">
    <source>
        <dbReference type="ARBA" id="ARBA00054167"/>
    </source>
</evidence>
<feature type="compositionally biased region" description="Low complexity" evidence="11">
    <location>
        <begin position="392"/>
        <end position="406"/>
    </location>
</feature>
<organism evidence="12 13">
    <name type="scientific">Spermophilus dauricus</name>
    <name type="common">Daurian ground squirrel</name>
    <dbReference type="NCBI Taxonomy" id="99837"/>
    <lineage>
        <taxon>Eukaryota</taxon>
        <taxon>Metazoa</taxon>
        <taxon>Chordata</taxon>
        <taxon>Craniata</taxon>
        <taxon>Vertebrata</taxon>
        <taxon>Euteleostomi</taxon>
        <taxon>Mammalia</taxon>
        <taxon>Eutheria</taxon>
        <taxon>Euarchontoglires</taxon>
        <taxon>Glires</taxon>
        <taxon>Rodentia</taxon>
        <taxon>Sciuromorpha</taxon>
        <taxon>Sciuridae</taxon>
        <taxon>Xerinae</taxon>
        <taxon>Marmotini</taxon>
        <taxon>Spermophilus</taxon>
    </lineage>
</organism>
<feature type="region of interest" description="Disordered" evidence="11">
    <location>
        <begin position="287"/>
        <end position="457"/>
    </location>
</feature>
<reference evidence="12" key="2">
    <citation type="submission" date="2025-09" db="UniProtKB">
        <authorList>
            <consortium name="Ensembl"/>
        </authorList>
    </citation>
    <scope>IDENTIFICATION</scope>
</reference>
<feature type="compositionally biased region" description="Basic residues" evidence="11">
    <location>
        <begin position="433"/>
        <end position="449"/>
    </location>
</feature>
<evidence type="ECO:0000256" key="9">
    <source>
        <dbReference type="ARBA" id="ARBA00061550"/>
    </source>
</evidence>
<evidence type="ECO:0000256" key="10">
    <source>
        <dbReference type="ARBA" id="ARBA00070787"/>
    </source>
</evidence>
<evidence type="ECO:0000256" key="4">
    <source>
        <dbReference type="ARBA" id="ARBA00022843"/>
    </source>
</evidence>
<keyword evidence="2" id="KW-1017">Isopeptide bond</keyword>
<dbReference type="InterPro" id="IPR028364">
    <property type="entry name" value="Ribosomal_uL1/biogenesis"/>
</dbReference>
<dbReference type="FunFam" id="3.40.50.790:FF:000004">
    <property type="entry name" value="Ribosomal L1 domain-containing 1-like 1"/>
    <property type="match status" value="1"/>
</dbReference>
<dbReference type="Ensembl" id="ENSSDAT00000019424.1">
    <property type="protein sequence ID" value="ENSSDAP00000017087.1"/>
    <property type="gene ID" value="ENSSDAG00000014783.1"/>
</dbReference>
<sequence>MWAGDVAQAVVRSPGMRVARVRSSAPHTNKDIKKALEALLTHSRSRKNDNGLLLNENENLFLMVVLWKIPEKELRIRLSLPHGIRSDLSEVCLFTKDEHPSVEETERFYRKLLNKHGIKTISRIIPFKALKTEYKAYEAKLRLLSSFDFFLADDRIRRLLPSHIGKHFYRRKKVPVPVNLLAKNLSKEINSSVGGTVLNISKSGSCSTVRIGHTGMQIQHIVENIITVTKTLSEKLPEKWESVKLLFVKTERSVSLPIFSSFVSCQNENDRVSFRKLKEEKVKRKLREKQKLKKKKNKKLRERAREAAALSKGDAAAPKTGGPAKSPGSQKIKTKRVKPQLKAAADTSDEEIPQLVPIGSSLAKENVKATGKKSPNKRLGPSTPHAKKRKAPPATETPESAEPETPGKGPTKQPKVEQKKTERSSLFTTPSKSARKSPKTPKQWLKKAKVAQSTPNQ</sequence>
<evidence type="ECO:0000256" key="6">
    <source>
        <dbReference type="ARBA" id="ARBA00023054"/>
    </source>
</evidence>
<evidence type="ECO:0000313" key="13">
    <source>
        <dbReference type="Proteomes" id="UP000694422"/>
    </source>
</evidence>
<evidence type="ECO:0000256" key="3">
    <source>
        <dbReference type="ARBA" id="ARBA00022553"/>
    </source>
</evidence>
<comment type="function">
    <text evidence="8">Regulates cellular senescence through inhibition of PTEN translation. Acts as a pro-apoptotic regulator in response to DNA damage.</text>
</comment>
<dbReference type="InterPro" id="IPR050257">
    <property type="entry name" value="eL8/uL1-like"/>
</dbReference>
<dbReference type="Gene3D" id="3.30.190.20">
    <property type="match status" value="1"/>
</dbReference>
<feature type="compositionally biased region" description="Basic residues" evidence="11">
    <location>
        <begin position="287"/>
        <end position="302"/>
    </location>
</feature>
<evidence type="ECO:0000256" key="5">
    <source>
        <dbReference type="ARBA" id="ARBA00022990"/>
    </source>
</evidence>
<dbReference type="InterPro" id="IPR023674">
    <property type="entry name" value="Ribosomal_uL1-like"/>
</dbReference>
<dbReference type="Proteomes" id="UP000694422">
    <property type="component" value="Unplaced"/>
</dbReference>
<proteinExistence type="inferred from homology"/>
<evidence type="ECO:0000256" key="11">
    <source>
        <dbReference type="SAM" id="MobiDB-lite"/>
    </source>
</evidence>
<keyword evidence="5" id="KW-0007">Acetylation</keyword>
<dbReference type="AlphaFoldDB" id="A0A8C9Q1J3"/>
<keyword evidence="13" id="KW-1185">Reference proteome</keyword>
<dbReference type="SUPFAM" id="SSF56808">
    <property type="entry name" value="Ribosomal protein L1"/>
    <property type="match status" value="1"/>
</dbReference>
<reference evidence="12" key="1">
    <citation type="submission" date="2025-08" db="UniProtKB">
        <authorList>
            <consortium name="Ensembl"/>
        </authorList>
    </citation>
    <scope>IDENTIFICATION</scope>
</reference>
<evidence type="ECO:0000256" key="7">
    <source>
        <dbReference type="ARBA" id="ARBA00023242"/>
    </source>
</evidence>
<dbReference type="Pfam" id="PF00687">
    <property type="entry name" value="Ribosomal_L1"/>
    <property type="match status" value="1"/>
</dbReference>
<dbReference type="CDD" id="cd00403">
    <property type="entry name" value="Ribosomal_L1"/>
    <property type="match status" value="1"/>
</dbReference>
<evidence type="ECO:0000313" key="12">
    <source>
        <dbReference type="Ensembl" id="ENSSDAP00000017087.1"/>
    </source>
</evidence>
<dbReference type="PANTHER" id="PTHR23105">
    <property type="entry name" value="RIBOSOMAL PROTEIN L7AE FAMILY MEMBER"/>
    <property type="match status" value="1"/>
</dbReference>
<comment type="subcellular location">
    <subcellularLocation>
        <location evidence="1">Nucleus</location>
        <location evidence="1">Nucleolus</location>
    </subcellularLocation>
</comment>
<keyword evidence="4" id="KW-0832">Ubl conjugation</keyword>
<keyword evidence="3" id="KW-0597">Phosphoprotein</keyword>
<dbReference type="InterPro" id="IPR016095">
    <property type="entry name" value="Ribosomal_uL1_3-a/b-sand"/>
</dbReference>
<name>A0A8C9Q1J3_SPEDA</name>
<evidence type="ECO:0000256" key="1">
    <source>
        <dbReference type="ARBA" id="ARBA00004604"/>
    </source>
</evidence>
<dbReference type="GO" id="GO:0003723">
    <property type="term" value="F:RNA binding"/>
    <property type="evidence" value="ECO:0007669"/>
    <property type="project" value="InterPro"/>
</dbReference>
<dbReference type="Gene3D" id="3.40.50.790">
    <property type="match status" value="1"/>
</dbReference>
<protein>
    <recommendedName>
        <fullName evidence="10">Ribosomal L1 domain-containing protein 1</fullName>
    </recommendedName>
</protein>
<feature type="compositionally biased region" description="Basic and acidic residues" evidence="11">
    <location>
        <begin position="414"/>
        <end position="423"/>
    </location>
</feature>
<keyword evidence="6" id="KW-0175">Coiled coil</keyword>
<evidence type="ECO:0000256" key="2">
    <source>
        <dbReference type="ARBA" id="ARBA00022499"/>
    </source>
</evidence>
<accession>A0A8C9Q1J3</accession>